<dbReference type="InterPro" id="IPR020904">
    <property type="entry name" value="Sc_DH/Rdtase_CS"/>
</dbReference>
<dbReference type="PROSITE" id="PS00061">
    <property type="entry name" value="ADH_SHORT"/>
    <property type="match status" value="1"/>
</dbReference>
<dbReference type="InterPro" id="IPR002347">
    <property type="entry name" value="SDR_fam"/>
</dbReference>
<keyword evidence="2" id="KW-0560">Oxidoreductase</keyword>
<comment type="similarity">
    <text evidence="1 3">Belongs to the short-chain dehydrogenases/reductases (SDR) family.</text>
</comment>
<feature type="domain" description="Ketoreductase" evidence="4">
    <location>
        <begin position="23"/>
        <end position="190"/>
    </location>
</feature>
<evidence type="ECO:0000313" key="6">
    <source>
        <dbReference type="Proteomes" id="UP000471120"/>
    </source>
</evidence>
<dbReference type="SMART" id="SM00822">
    <property type="entry name" value="PKS_KR"/>
    <property type="match status" value="1"/>
</dbReference>
<reference evidence="5 6" key="1">
    <citation type="submission" date="2018-07" db="EMBL/GenBank/DDBJ databases">
        <title>Genome sequence of Rhodococcus rhodnii ATCC 35071 from Rhodnius prolixus.</title>
        <authorList>
            <person name="Patel V."/>
            <person name="Vogel K.J."/>
        </authorList>
    </citation>
    <scope>NUCLEOTIDE SEQUENCE [LARGE SCALE GENOMIC DNA]</scope>
    <source>
        <strain evidence="5 6">ATCC 35071</strain>
    </source>
</reference>
<gene>
    <name evidence="5" type="ORF">DW322_02665</name>
</gene>
<dbReference type="AlphaFoldDB" id="A0A6P2C9N1"/>
<dbReference type="PRINTS" id="PR00081">
    <property type="entry name" value="GDHRDH"/>
</dbReference>
<evidence type="ECO:0000259" key="4">
    <source>
        <dbReference type="SMART" id="SM00822"/>
    </source>
</evidence>
<dbReference type="RefSeq" id="WP_010837010.1">
    <property type="nucleotide sequence ID" value="NZ_QRCM01000001.1"/>
</dbReference>
<dbReference type="SUPFAM" id="SSF51735">
    <property type="entry name" value="NAD(P)-binding Rossmann-fold domains"/>
    <property type="match status" value="1"/>
</dbReference>
<dbReference type="EMBL" id="QRCM01000001">
    <property type="protein sequence ID" value="TXG89343.1"/>
    <property type="molecule type" value="Genomic_DNA"/>
</dbReference>
<protein>
    <submittedName>
        <fullName evidence="5">SDR family oxidoreductase</fullName>
    </submittedName>
</protein>
<proteinExistence type="inferred from homology"/>
<dbReference type="PANTHER" id="PTHR44169">
    <property type="entry name" value="NADPH-DEPENDENT 1-ACYLDIHYDROXYACETONE PHOSPHATE REDUCTASE"/>
    <property type="match status" value="1"/>
</dbReference>
<organism evidence="5 6">
    <name type="scientific">Rhodococcus rhodnii</name>
    <dbReference type="NCBI Taxonomy" id="38312"/>
    <lineage>
        <taxon>Bacteria</taxon>
        <taxon>Bacillati</taxon>
        <taxon>Actinomycetota</taxon>
        <taxon>Actinomycetes</taxon>
        <taxon>Mycobacteriales</taxon>
        <taxon>Nocardiaceae</taxon>
        <taxon>Rhodococcus</taxon>
    </lineage>
</organism>
<sequence length="282" mass="29990">MRSPRFGDCPEPTAEEDCVSDSRTALVTGASSGIGAAVARLLAERGYTVYGTSRNPATAPSIAGVTFVALDLESTESIEKCFEEVGEVDVLVNNAGESQSGPLEELPMAALERLFQLNVFGAIRLTQLVLPGMRRRGYGRVVMIGSMLGSFPLAFRSSYVATKAAIKGFATAARRELAPYGVAITTVEPGAIATGIGTRRTHHLADGSPYTAEYDTMIEHLDANERGGIAPRKVAQKIVAAIESDSPRELYAIGSGAPAVFVLQRLLPRTVVTRLVARRHGL</sequence>
<evidence type="ECO:0000256" key="1">
    <source>
        <dbReference type="ARBA" id="ARBA00006484"/>
    </source>
</evidence>
<dbReference type="Gene3D" id="3.40.50.720">
    <property type="entry name" value="NAD(P)-binding Rossmann-like Domain"/>
    <property type="match status" value="1"/>
</dbReference>
<dbReference type="InterPro" id="IPR036291">
    <property type="entry name" value="NAD(P)-bd_dom_sf"/>
</dbReference>
<dbReference type="Proteomes" id="UP000471120">
    <property type="component" value="Unassembled WGS sequence"/>
</dbReference>
<dbReference type="CDD" id="cd05374">
    <property type="entry name" value="17beta-HSD-like_SDR_c"/>
    <property type="match status" value="1"/>
</dbReference>
<dbReference type="GO" id="GO:0016491">
    <property type="term" value="F:oxidoreductase activity"/>
    <property type="evidence" value="ECO:0007669"/>
    <property type="project" value="UniProtKB-KW"/>
</dbReference>
<dbReference type="PANTHER" id="PTHR44169:SF6">
    <property type="entry name" value="NADPH-DEPENDENT 1-ACYLDIHYDROXYACETONE PHOSPHATE REDUCTASE"/>
    <property type="match status" value="1"/>
</dbReference>
<evidence type="ECO:0000313" key="5">
    <source>
        <dbReference type="EMBL" id="TXG89343.1"/>
    </source>
</evidence>
<evidence type="ECO:0000256" key="2">
    <source>
        <dbReference type="ARBA" id="ARBA00023002"/>
    </source>
</evidence>
<accession>A0A6P2C9N1</accession>
<dbReference type="InterPro" id="IPR057326">
    <property type="entry name" value="KR_dom"/>
</dbReference>
<dbReference type="Pfam" id="PF00106">
    <property type="entry name" value="adh_short"/>
    <property type="match status" value="1"/>
</dbReference>
<comment type="caution">
    <text evidence="5">The sequence shown here is derived from an EMBL/GenBank/DDBJ whole genome shotgun (WGS) entry which is preliminary data.</text>
</comment>
<name>A0A6P2C9N1_9NOCA</name>
<evidence type="ECO:0000256" key="3">
    <source>
        <dbReference type="RuleBase" id="RU000363"/>
    </source>
</evidence>
<dbReference type="PRINTS" id="PR00080">
    <property type="entry name" value="SDRFAMILY"/>
</dbReference>